<sequence length="981" mass="106417">MAGPAVVAMAGSREPVLDAAENGPLASSLSPDELVEFREYGKLLRFRDTVLSGLHPRIKPPHLPAKPTQPPNSHPSSACSSAISPSAAPVPSKPAVGTRAVDSSHQVADNARAVEANKQQTRMTVSVVPGLSTITSDSSSQQRAPELGRPRIDPVLLEKSDDLIKAEIQLQRQRIERSLKEQLDQRRPANKASDQFIDLDVADVFAKAMSLVQSTSTAAAPPTATATPAAQSTDDTAANASASVENESDNDTFYSSRHDTPDSAIMTSRLPDESADEEMREGSPYEPELDLEPSVPPGVAPVAPSGVPEPQPQEAIVPPAIPTASTIVVPGLSISASTSTRASQSQMTEASVPAQAGGDGLRAEQASQAGSAQIGGAHDAARRDQRPLDRSTASGSGEPLVRSHDLSPIAPQPTHLVPSAITREPQPSAAGAPGVPQAAPAQVTALRNQPSNGSSPESSPHSGKALEKKGSKKKKKRKADRLGGDAGVPQPYIKPEPRSPSPLTPQYARPNKRQRQSQGQATDVQDEEPRYDQRMPAEQGMQEDRFQPRVVREERVVGYERPDDYRPRYGDEPALVTSPRYERVYYQDYRPPPPPRYPEPDPYTPSHMRVAPATSRVVEAPYDDGAYYRDGQSASRMSMRPSAHRGRSQSPVGYERPPAAMPPPRAPPRRIIVDAYGREYLEPVRPATVVREEVVVEQRGPYERIPPPSRAVSRRPEPYDDGAALYRPASPGYAPPRRVVTQPEHYREATSNPPPRAPVEYLPSRPEPPREYLSRPSSVRPAAEPAHYESAAPAYERYPPPPPPPPPAPRDYYRAASAYPTAPAAHDVPPPATRYEVPVGYEHHPPLDYPPQQPRPASVRPTVAVEPLPAVAARYDGYAPAPRRVEYASPPVPPPPAGYPAHHVESRMEYVPPPPPPASAMGTRAYSVAPQGEHVVRREYVPPPYYGRAPPPMPPPQPQQQGREDDEVVYLNQAPLVREYR</sequence>
<evidence type="ECO:0000313" key="3">
    <source>
        <dbReference type="Proteomes" id="UP001583172"/>
    </source>
</evidence>
<feature type="compositionally biased region" description="Pro residues" evidence="1">
    <location>
        <begin position="61"/>
        <end position="73"/>
    </location>
</feature>
<gene>
    <name evidence="2" type="ORF">VTJ49DRAFT_321</name>
</gene>
<feature type="compositionally biased region" description="Low complexity" evidence="1">
    <location>
        <begin position="814"/>
        <end position="825"/>
    </location>
</feature>
<evidence type="ECO:0000313" key="2">
    <source>
        <dbReference type="EMBL" id="KAL1840547.1"/>
    </source>
</evidence>
<feature type="compositionally biased region" description="Low complexity" evidence="1">
    <location>
        <begin position="425"/>
        <end position="443"/>
    </location>
</feature>
<feature type="compositionally biased region" description="Basic and acidic residues" evidence="1">
    <location>
        <begin position="542"/>
        <end position="571"/>
    </location>
</feature>
<feature type="compositionally biased region" description="Low complexity" evidence="1">
    <location>
        <begin position="74"/>
        <end position="95"/>
    </location>
</feature>
<feature type="compositionally biased region" description="Pro residues" evidence="1">
    <location>
        <begin position="798"/>
        <end position="809"/>
    </location>
</feature>
<feature type="compositionally biased region" description="Basic and acidic residues" evidence="1">
    <location>
        <begin position="379"/>
        <end position="389"/>
    </location>
</feature>
<feature type="compositionally biased region" description="Low complexity" evidence="1">
    <location>
        <begin position="215"/>
        <end position="245"/>
    </location>
</feature>
<comment type="caution">
    <text evidence="2">The sequence shown here is derived from an EMBL/GenBank/DDBJ whole genome shotgun (WGS) entry which is preliminary data.</text>
</comment>
<feature type="region of interest" description="Disordered" evidence="1">
    <location>
        <begin position="898"/>
        <end position="923"/>
    </location>
</feature>
<feature type="compositionally biased region" description="Low complexity" evidence="1">
    <location>
        <begin position="788"/>
        <end position="797"/>
    </location>
</feature>
<keyword evidence="3" id="KW-1185">Reference proteome</keyword>
<protein>
    <submittedName>
        <fullName evidence="2">Uncharacterized protein</fullName>
    </submittedName>
</protein>
<evidence type="ECO:0000256" key="1">
    <source>
        <dbReference type="SAM" id="MobiDB-lite"/>
    </source>
</evidence>
<feature type="compositionally biased region" description="Pro residues" evidence="1">
    <location>
        <begin position="590"/>
        <end position="603"/>
    </location>
</feature>
<feature type="compositionally biased region" description="Pro residues" evidence="1">
    <location>
        <begin position="941"/>
        <end position="958"/>
    </location>
</feature>
<dbReference type="EMBL" id="JAZGSY010000108">
    <property type="protein sequence ID" value="KAL1840547.1"/>
    <property type="molecule type" value="Genomic_DNA"/>
</dbReference>
<organism evidence="2 3">
    <name type="scientific">Humicola insolens</name>
    <name type="common">Soft-rot fungus</name>
    <dbReference type="NCBI Taxonomy" id="85995"/>
    <lineage>
        <taxon>Eukaryota</taxon>
        <taxon>Fungi</taxon>
        <taxon>Dikarya</taxon>
        <taxon>Ascomycota</taxon>
        <taxon>Pezizomycotina</taxon>
        <taxon>Sordariomycetes</taxon>
        <taxon>Sordariomycetidae</taxon>
        <taxon>Sordariales</taxon>
        <taxon>Chaetomiaceae</taxon>
        <taxon>Mycothermus</taxon>
    </lineage>
</organism>
<proteinExistence type="predicted"/>
<feature type="region of interest" description="Disordered" evidence="1">
    <location>
        <begin position="695"/>
        <end position="860"/>
    </location>
</feature>
<accession>A0ABR3VFR9</accession>
<dbReference type="Proteomes" id="UP001583172">
    <property type="component" value="Unassembled WGS sequence"/>
</dbReference>
<feature type="compositionally biased region" description="Low complexity" evidence="1">
    <location>
        <begin position="450"/>
        <end position="463"/>
    </location>
</feature>
<feature type="compositionally biased region" description="Pro residues" evidence="1">
    <location>
        <begin position="492"/>
        <end position="503"/>
    </location>
</feature>
<name>A0ABR3VFR9_HUMIN</name>
<feature type="region of interest" description="Disordered" evidence="1">
    <location>
        <begin position="622"/>
        <end position="669"/>
    </location>
</feature>
<feature type="compositionally biased region" description="Low complexity" evidence="1">
    <location>
        <begin position="335"/>
        <end position="346"/>
    </location>
</feature>
<feature type="region of interest" description="Disordered" evidence="1">
    <location>
        <begin position="941"/>
        <end position="967"/>
    </location>
</feature>
<feature type="region of interest" description="Disordered" evidence="1">
    <location>
        <begin position="55"/>
        <end position="106"/>
    </location>
</feature>
<feature type="compositionally biased region" description="Basic residues" evidence="1">
    <location>
        <begin position="470"/>
        <end position="479"/>
    </location>
</feature>
<feature type="region of interest" description="Disordered" evidence="1">
    <location>
        <begin position="335"/>
        <end position="608"/>
    </location>
</feature>
<feature type="region of interest" description="Disordered" evidence="1">
    <location>
        <begin position="215"/>
        <end position="316"/>
    </location>
</feature>
<feature type="compositionally biased region" description="Low complexity" evidence="1">
    <location>
        <begin position="363"/>
        <end position="377"/>
    </location>
</feature>
<reference evidence="2 3" key="1">
    <citation type="journal article" date="2024" name="Commun. Biol.">
        <title>Comparative genomic analysis of thermophilic fungi reveals convergent evolutionary adaptations and gene losses.</title>
        <authorList>
            <person name="Steindorff A.S."/>
            <person name="Aguilar-Pontes M.V."/>
            <person name="Robinson A.J."/>
            <person name="Andreopoulos B."/>
            <person name="LaButti K."/>
            <person name="Kuo A."/>
            <person name="Mondo S."/>
            <person name="Riley R."/>
            <person name="Otillar R."/>
            <person name="Haridas S."/>
            <person name="Lipzen A."/>
            <person name="Grimwood J."/>
            <person name="Schmutz J."/>
            <person name="Clum A."/>
            <person name="Reid I.D."/>
            <person name="Moisan M.C."/>
            <person name="Butler G."/>
            <person name="Nguyen T.T.M."/>
            <person name="Dewar K."/>
            <person name="Conant G."/>
            <person name="Drula E."/>
            <person name="Henrissat B."/>
            <person name="Hansel C."/>
            <person name="Singer S."/>
            <person name="Hutchinson M.I."/>
            <person name="de Vries R.P."/>
            <person name="Natvig D.O."/>
            <person name="Powell A.J."/>
            <person name="Tsang A."/>
            <person name="Grigoriev I.V."/>
        </authorList>
    </citation>
    <scope>NUCLEOTIDE SEQUENCE [LARGE SCALE GENOMIC DNA]</scope>
    <source>
        <strain evidence="2 3">CBS 620.91</strain>
    </source>
</reference>